<dbReference type="AlphaFoldDB" id="A0A1M6MXD1"/>
<dbReference type="STRING" id="1168035.SAMN05444280_1375"/>
<protein>
    <recommendedName>
        <fullName evidence="3">MerR HTH family regulatory protein</fullName>
    </recommendedName>
</protein>
<dbReference type="EMBL" id="FQZE01000037">
    <property type="protein sequence ID" value="SHJ88086.1"/>
    <property type="molecule type" value="Genomic_DNA"/>
</dbReference>
<evidence type="ECO:0008006" key="3">
    <source>
        <dbReference type="Google" id="ProtNLM"/>
    </source>
</evidence>
<evidence type="ECO:0000313" key="2">
    <source>
        <dbReference type="Proteomes" id="UP000184050"/>
    </source>
</evidence>
<keyword evidence="2" id="KW-1185">Reference proteome</keyword>
<name>A0A1M6MXD1_9BACT</name>
<gene>
    <name evidence="1" type="ORF">SAMN05444280_1375</name>
</gene>
<accession>A0A1M6MXD1</accession>
<proteinExistence type="predicted"/>
<organism evidence="1 2">
    <name type="scientific">Tangfeifania diversioriginum</name>
    <dbReference type="NCBI Taxonomy" id="1168035"/>
    <lineage>
        <taxon>Bacteria</taxon>
        <taxon>Pseudomonadati</taxon>
        <taxon>Bacteroidota</taxon>
        <taxon>Bacteroidia</taxon>
        <taxon>Marinilabiliales</taxon>
        <taxon>Prolixibacteraceae</taxon>
        <taxon>Tangfeifania</taxon>
    </lineage>
</organism>
<evidence type="ECO:0000313" key="1">
    <source>
        <dbReference type="EMBL" id="SHJ88086.1"/>
    </source>
</evidence>
<sequence>MEFIPRKEAIERLNVKTANTMSSWEEKGYLNPHRIGGRIYYRQNEFAGSAERFPRIKECLI</sequence>
<reference evidence="1 2" key="1">
    <citation type="submission" date="2016-11" db="EMBL/GenBank/DDBJ databases">
        <authorList>
            <person name="Jaros S."/>
            <person name="Januszkiewicz K."/>
            <person name="Wedrychowicz H."/>
        </authorList>
    </citation>
    <scope>NUCLEOTIDE SEQUENCE [LARGE SCALE GENOMIC DNA]</scope>
    <source>
        <strain evidence="1 2">DSM 27063</strain>
    </source>
</reference>
<dbReference type="Proteomes" id="UP000184050">
    <property type="component" value="Unassembled WGS sequence"/>
</dbReference>